<feature type="region of interest" description="Disordered" evidence="1">
    <location>
        <begin position="889"/>
        <end position="910"/>
    </location>
</feature>
<dbReference type="PANTHER" id="PTHR31318:SF1">
    <property type="entry name" value="POLYMORPHIC MEMBRANE PROTEIN REPEAT-CONTAINING PROTEIN-RELATED"/>
    <property type="match status" value="1"/>
</dbReference>
<accession>D3B4L1</accession>
<name>D3B4L1_HETP5</name>
<dbReference type="OMA" id="TNCNFEN"/>
<comment type="caution">
    <text evidence="2">The sequence shown here is derived from an EMBL/GenBank/DDBJ whole genome shotgun (WGS) entry which is preliminary data.</text>
</comment>
<dbReference type="InterPro" id="IPR011050">
    <property type="entry name" value="Pectin_lyase_fold/virulence"/>
</dbReference>
<protein>
    <recommendedName>
        <fullName evidence="4">Polymorphic outer membrane protein</fullName>
    </recommendedName>
</protein>
<evidence type="ECO:0000313" key="3">
    <source>
        <dbReference type="Proteomes" id="UP000001396"/>
    </source>
</evidence>
<dbReference type="InParanoid" id="D3B4L1"/>
<dbReference type="EMBL" id="ADBJ01000010">
    <property type="protein sequence ID" value="EFA84259.1"/>
    <property type="molecule type" value="Genomic_DNA"/>
</dbReference>
<dbReference type="GeneID" id="31358858"/>
<dbReference type="PANTHER" id="PTHR31318">
    <property type="entry name" value="EXPRESSED PROTEIN-RELATED"/>
    <property type="match status" value="1"/>
</dbReference>
<proteinExistence type="predicted"/>
<dbReference type="SUPFAM" id="SSF51126">
    <property type="entry name" value="Pectin lyase-like"/>
    <property type="match status" value="1"/>
</dbReference>
<reference evidence="2 3" key="1">
    <citation type="journal article" date="2011" name="Genome Res.">
        <title>Phylogeny-wide analysis of social amoeba genomes highlights ancient origins for complex intercellular communication.</title>
        <authorList>
            <person name="Heidel A.J."/>
            <person name="Lawal H.M."/>
            <person name="Felder M."/>
            <person name="Schilde C."/>
            <person name="Helps N.R."/>
            <person name="Tunggal B."/>
            <person name="Rivero F."/>
            <person name="John U."/>
            <person name="Schleicher M."/>
            <person name="Eichinger L."/>
            <person name="Platzer M."/>
            <person name="Noegel A.A."/>
            <person name="Schaap P."/>
            <person name="Gloeckner G."/>
        </authorList>
    </citation>
    <scope>NUCLEOTIDE SEQUENCE [LARGE SCALE GENOMIC DNA]</scope>
    <source>
        <strain evidence="3">ATCC 26659 / Pp 5 / PN500</strain>
    </source>
</reference>
<dbReference type="RefSeq" id="XP_020436375.1">
    <property type="nucleotide sequence ID" value="XM_020574303.1"/>
</dbReference>
<dbReference type="AlphaFoldDB" id="D3B4L1"/>
<sequence>MFYSSKSYSSNCGNTPQTACPDILTGFTIFRNLSKTDSSLTLSLAAATYTGSNNSFININIGETVSIVGSSTDPSSFPIIDLQSNSSFIIINDSVSTGDSTTTLKISNLKIINGKSSTQNGTVVNVNTKSTSTVVSLTTMPITDLFFYTDTPGDVMFDSCQFININVTIDSILAIENAATRFKNLTFTDNHATNSIINLDSNTDGVTWIYNSSLFNVTFTNNKLVGIGKGSSIYTNSASKILSLNNVSFDHSNTNSLIYCDSTSIYLKSIYIYDNAQQVISCSTINSCLVHSDGILGEYCSNDISSSDDKPQHGVYPLPNLFLNSSTISGLRLELENCGNTPQTACPDILTGLTVFRNGSNTSATSLILKLALGIYTGSNNSFININIGETVSIVGSSYLSGAPRAIIDLQSNSTFISINDAGSIGNSTTSISIIRLEIINGKSSTQNGTVVNVITTQPGTMVSLIILNAHVVNNNALGGYGGSVYFHTNNIRSYVTLRDCAFKKNTAKYGSVFYTDTPMFVSILFCQFMNNTSIFDSVLHLEHAHIQLLYTLFTDNHATNSIVTFNFKAQFTRISELKFYNNTLSSNSKGFISSLDRMISLEKADFQWNTGSTAIYFIYSLGSSESRDSNRLVIYDSNFFKNTGSKDGGAVYQSGGSSEIASTIFIDNQSLNSGGALFLSNYTDASLFNVTFTNNTAAIGGLGSSLYTDCGSKNLTLKRVSFESSYSNSPAINGELTPNNEPKNIKYETPSSIMNSLVWYTAIVVCVTEKDIKNKTPMILRRYLIVLDVTKNKIVTHLKVMHLVVVCPPLDHQTQQENAYDHGEEHQHLSSHTYSVRVSTYCCLYVPKSSTDEVMHLEQHEHAEHHQHHQVINVINLTKQQQEQVQHLDQQAPHIKYKKQQHSWRLRDR</sequence>
<dbReference type="Proteomes" id="UP000001396">
    <property type="component" value="Unassembled WGS sequence"/>
</dbReference>
<evidence type="ECO:0008006" key="4">
    <source>
        <dbReference type="Google" id="ProtNLM"/>
    </source>
</evidence>
<organism evidence="2 3">
    <name type="scientific">Heterostelium pallidum (strain ATCC 26659 / Pp 5 / PN500)</name>
    <name type="common">Cellular slime mold</name>
    <name type="synonym">Polysphondylium pallidum</name>
    <dbReference type="NCBI Taxonomy" id="670386"/>
    <lineage>
        <taxon>Eukaryota</taxon>
        <taxon>Amoebozoa</taxon>
        <taxon>Evosea</taxon>
        <taxon>Eumycetozoa</taxon>
        <taxon>Dictyostelia</taxon>
        <taxon>Acytosteliales</taxon>
        <taxon>Acytosteliaceae</taxon>
        <taxon>Heterostelium</taxon>
    </lineage>
</organism>
<keyword evidence="3" id="KW-1185">Reference proteome</keyword>
<evidence type="ECO:0000256" key="1">
    <source>
        <dbReference type="SAM" id="MobiDB-lite"/>
    </source>
</evidence>
<feature type="compositionally biased region" description="Basic residues" evidence="1">
    <location>
        <begin position="896"/>
        <end position="910"/>
    </location>
</feature>
<evidence type="ECO:0000313" key="2">
    <source>
        <dbReference type="EMBL" id="EFA84259.1"/>
    </source>
</evidence>
<gene>
    <name evidence="2" type="ORF">PPL_03336</name>
</gene>